<keyword evidence="3" id="KW-1185">Reference proteome</keyword>
<reference evidence="2" key="1">
    <citation type="submission" date="2020-05" db="EMBL/GenBank/DDBJ databases">
        <title>WGS assembly of Panicum virgatum.</title>
        <authorList>
            <person name="Lovell J.T."/>
            <person name="Jenkins J."/>
            <person name="Shu S."/>
            <person name="Juenger T.E."/>
            <person name="Schmutz J."/>
        </authorList>
    </citation>
    <scope>NUCLEOTIDE SEQUENCE</scope>
    <source>
        <strain evidence="2">AP13</strain>
    </source>
</reference>
<evidence type="ECO:0000313" key="2">
    <source>
        <dbReference type="EMBL" id="KAG2600078.1"/>
    </source>
</evidence>
<dbReference type="InterPro" id="IPR008507">
    <property type="entry name" value="DUF789"/>
</dbReference>
<feature type="region of interest" description="Disordered" evidence="1">
    <location>
        <begin position="1"/>
        <end position="56"/>
    </location>
</feature>
<feature type="compositionally biased region" description="Low complexity" evidence="1">
    <location>
        <begin position="22"/>
        <end position="35"/>
    </location>
</feature>
<feature type="compositionally biased region" description="Polar residues" evidence="1">
    <location>
        <begin position="1"/>
        <end position="10"/>
    </location>
</feature>
<dbReference type="PANTHER" id="PTHR31343:SF62">
    <property type="entry name" value="OS01G0513400 PROTEIN"/>
    <property type="match status" value="1"/>
</dbReference>
<dbReference type="AlphaFoldDB" id="A0A8T0SSE3"/>
<name>A0A8T0SSE3_PANVG</name>
<sequence>MGQSWPSNRPSCDLRHPPDLPRLPLASKLPSSPLPDGSAARSRSLPPPPPRPYDPTLPRQAVASSPFCHSFPSSTPLFCWRLLQSNWFSFPQTLGFGFPLFLPFQISAYCAGVPLMLDGCDRVIQFYVPYLPAIQLYGDSAVLRTPTSTTQDVFWLRAGIVDTPADLFTIVLPSDCIHVCVSMKCIREILVAKYERLY</sequence>
<dbReference type="EMBL" id="CM029045">
    <property type="protein sequence ID" value="KAG2600078.1"/>
    <property type="molecule type" value="Genomic_DNA"/>
</dbReference>
<dbReference type="PANTHER" id="PTHR31343">
    <property type="entry name" value="T15D22.8"/>
    <property type="match status" value="1"/>
</dbReference>
<accession>A0A8T0SSE3</accession>
<organism evidence="2 3">
    <name type="scientific">Panicum virgatum</name>
    <name type="common">Blackwell switchgrass</name>
    <dbReference type="NCBI Taxonomy" id="38727"/>
    <lineage>
        <taxon>Eukaryota</taxon>
        <taxon>Viridiplantae</taxon>
        <taxon>Streptophyta</taxon>
        <taxon>Embryophyta</taxon>
        <taxon>Tracheophyta</taxon>
        <taxon>Spermatophyta</taxon>
        <taxon>Magnoliopsida</taxon>
        <taxon>Liliopsida</taxon>
        <taxon>Poales</taxon>
        <taxon>Poaceae</taxon>
        <taxon>PACMAD clade</taxon>
        <taxon>Panicoideae</taxon>
        <taxon>Panicodae</taxon>
        <taxon>Paniceae</taxon>
        <taxon>Panicinae</taxon>
        <taxon>Panicum</taxon>
        <taxon>Panicum sect. Hiantes</taxon>
    </lineage>
</organism>
<dbReference type="Pfam" id="PF05623">
    <property type="entry name" value="DUF789"/>
    <property type="match status" value="1"/>
</dbReference>
<proteinExistence type="predicted"/>
<protein>
    <submittedName>
        <fullName evidence="2">Uncharacterized protein</fullName>
    </submittedName>
</protein>
<dbReference type="EMBL" id="CM029045">
    <property type="protein sequence ID" value="KAG2600080.1"/>
    <property type="molecule type" value="Genomic_DNA"/>
</dbReference>
<feature type="compositionally biased region" description="Pro residues" evidence="1">
    <location>
        <begin position="45"/>
        <end position="55"/>
    </location>
</feature>
<gene>
    <name evidence="2" type="ORF">PVAP13_5KG466100</name>
</gene>
<dbReference type="Proteomes" id="UP000823388">
    <property type="component" value="Chromosome 5K"/>
</dbReference>
<evidence type="ECO:0000313" key="3">
    <source>
        <dbReference type="Proteomes" id="UP000823388"/>
    </source>
</evidence>
<comment type="caution">
    <text evidence="2">The sequence shown here is derived from an EMBL/GenBank/DDBJ whole genome shotgun (WGS) entry which is preliminary data.</text>
</comment>
<evidence type="ECO:0000256" key="1">
    <source>
        <dbReference type="SAM" id="MobiDB-lite"/>
    </source>
</evidence>